<protein>
    <submittedName>
        <fullName evidence="2">Uncharacterized protein</fullName>
    </submittedName>
</protein>
<gene>
    <name evidence="2" type="ORF">ACO22_00234</name>
</gene>
<dbReference type="VEuPathDB" id="FungiDB:PABG_06334"/>
<reference evidence="2 3" key="1">
    <citation type="submission" date="2016-06" db="EMBL/GenBank/DDBJ databases">
        <authorList>
            <person name="Kjaerup R.B."/>
            <person name="Dalgaard T.S."/>
            <person name="Juul-Madsen H.R."/>
        </authorList>
    </citation>
    <scope>NUCLEOTIDE SEQUENCE [LARGE SCALE GENOMIC DNA]</scope>
    <source>
        <strain evidence="2 3">Pb300</strain>
    </source>
</reference>
<proteinExistence type="predicted"/>
<dbReference type="VEuPathDB" id="FungiDB:PADG_07623"/>
<comment type="caution">
    <text evidence="2">The sequence shown here is derived from an EMBL/GenBank/DDBJ whole genome shotgun (WGS) entry which is preliminary data.</text>
</comment>
<dbReference type="AlphaFoldDB" id="A0A1D2JPX8"/>
<evidence type="ECO:0000256" key="1">
    <source>
        <dbReference type="SAM" id="MobiDB-lite"/>
    </source>
</evidence>
<accession>A0A1D2JPX8</accession>
<organism evidence="2 3">
    <name type="scientific">Paracoccidioides brasiliensis</name>
    <dbReference type="NCBI Taxonomy" id="121759"/>
    <lineage>
        <taxon>Eukaryota</taxon>
        <taxon>Fungi</taxon>
        <taxon>Dikarya</taxon>
        <taxon>Ascomycota</taxon>
        <taxon>Pezizomycotina</taxon>
        <taxon>Eurotiomycetes</taxon>
        <taxon>Eurotiomycetidae</taxon>
        <taxon>Onygenales</taxon>
        <taxon>Ajellomycetaceae</taxon>
        <taxon>Paracoccidioides</taxon>
    </lineage>
</organism>
<dbReference type="Pfam" id="PF09495">
    <property type="entry name" value="DUF2462"/>
    <property type="match status" value="2"/>
</dbReference>
<evidence type="ECO:0000313" key="2">
    <source>
        <dbReference type="EMBL" id="ODH45238.1"/>
    </source>
</evidence>
<dbReference type="EMBL" id="LZYO01000004">
    <property type="protein sequence ID" value="ODH45238.1"/>
    <property type="molecule type" value="Genomic_DNA"/>
</dbReference>
<evidence type="ECO:0000313" key="3">
    <source>
        <dbReference type="Proteomes" id="UP000242814"/>
    </source>
</evidence>
<dbReference type="Proteomes" id="UP000242814">
    <property type="component" value="Unassembled WGS sequence"/>
</dbReference>
<name>A0A1D2JPX8_PARBR</name>
<sequence length="122" mass="13336">MAQGEIKKLKPATSKKSNALGPKKGARVIAPKKANLIRQKKMTKVGINFDEIITLHHLQRALFTGHLCARKDIILNSRVTFNKLSAGLTAKTERTLAERAGHLELLASGKKNKDGKDGKGKK</sequence>
<dbReference type="InterPro" id="IPR019034">
    <property type="entry name" value="UPF0390"/>
</dbReference>
<feature type="region of interest" description="Disordered" evidence="1">
    <location>
        <begin position="1"/>
        <end position="25"/>
    </location>
</feature>